<comment type="caution">
    <text evidence="1">The sequence shown here is derived from an EMBL/GenBank/DDBJ whole genome shotgun (WGS) entry which is preliminary data.</text>
</comment>
<evidence type="ECO:0000313" key="2">
    <source>
        <dbReference type="Proteomes" id="UP000315010"/>
    </source>
</evidence>
<protein>
    <submittedName>
        <fullName evidence="1">Uncharacterized protein</fullName>
    </submittedName>
</protein>
<proteinExistence type="predicted"/>
<sequence>MTSDLQRQRSRCKQDARDASGLVWWSLTIARVRDMVVPLETPRHRGGSQYLDAKHFSEAFKYIRQLC</sequence>
<keyword evidence="2" id="KW-1185">Reference proteome</keyword>
<accession>A0A5C5Z9Y7</accession>
<name>A0A5C5Z9Y7_9BACT</name>
<gene>
    <name evidence="1" type="ORF">CA13_56550</name>
</gene>
<dbReference type="Proteomes" id="UP000315010">
    <property type="component" value="Unassembled WGS sequence"/>
</dbReference>
<dbReference type="EMBL" id="SJPJ01000001">
    <property type="protein sequence ID" value="TWT84179.1"/>
    <property type="molecule type" value="Genomic_DNA"/>
</dbReference>
<dbReference type="AlphaFoldDB" id="A0A5C5Z9Y7"/>
<evidence type="ECO:0000313" key="1">
    <source>
        <dbReference type="EMBL" id="TWT84179.1"/>
    </source>
</evidence>
<organism evidence="1 2">
    <name type="scientific">Novipirellula herctigrandis</name>
    <dbReference type="NCBI Taxonomy" id="2527986"/>
    <lineage>
        <taxon>Bacteria</taxon>
        <taxon>Pseudomonadati</taxon>
        <taxon>Planctomycetota</taxon>
        <taxon>Planctomycetia</taxon>
        <taxon>Pirellulales</taxon>
        <taxon>Pirellulaceae</taxon>
        <taxon>Novipirellula</taxon>
    </lineage>
</organism>
<reference evidence="1 2" key="1">
    <citation type="submission" date="2019-02" db="EMBL/GenBank/DDBJ databases">
        <title>Deep-cultivation of Planctomycetes and their phenomic and genomic characterization uncovers novel biology.</title>
        <authorList>
            <person name="Wiegand S."/>
            <person name="Jogler M."/>
            <person name="Boedeker C."/>
            <person name="Pinto D."/>
            <person name="Vollmers J."/>
            <person name="Rivas-Marin E."/>
            <person name="Kohn T."/>
            <person name="Peeters S.H."/>
            <person name="Heuer A."/>
            <person name="Rast P."/>
            <person name="Oberbeckmann S."/>
            <person name="Bunk B."/>
            <person name="Jeske O."/>
            <person name="Meyerdierks A."/>
            <person name="Storesund J.E."/>
            <person name="Kallscheuer N."/>
            <person name="Luecker S."/>
            <person name="Lage O.M."/>
            <person name="Pohl T."/>
            <person name="Merkel B.J."/>
            <person name="Hornburger P."/>
            <person name="Mueller R.-W."/>
            <person name="Bruemmer F."/>
            <person name="Labrenz M."/>
            <person name="Spormann A.M."/>
            <person name="Op Den Camp H."/>
            <person name="Overmann J."/>
            <person name="Amann R."/>
            <person name="Jetten M.S.M."/>
            <person name="Mascher T."/>
            <person name="Medema M.H."/>
            <person name="Devos D.P."/>
            <person name="Kaster A.-K."/>
            <person name="Ovreas L."/>
            <person name="Rohde M."/>
            <person name="Galperin M.Y."/>
            <person name="Jogler C."/>
        </authorList>
    </citation>
    <scope>NUCLEOTIDE SEQUENCE [LARGE SCALE GENOMIC DNA]</scope>
    <source>
        <strain evidence="1 2">CA13</strain>
    </source>
</reference>